<dbReference type="GO" id="GO:0005634">
    <property type="term" value="C:nucleus"/>
    <property type="evidence" value="ECO:0007669"/>
    <property type="project" value="TreeGrafter"/>
</dbReference>
<gene>
    <name evidence="3" type="ORF">OCU04_010476</name>
</gene>
<dbReference type="Pfam" id="PF05063">
    <property type="entry name" value="MT-A70"/>
    <property type="match status" value="2"/>
</dbReference>
<sequence length="485" mass="54479">MEPHICGKLCKTDTTVSHMQPCSLPPHILYQNDSQTITLIDIPQSIEDAQYLSGEQIPLQNRKRRLISCKPLVIPYPSLEPKSAKALKNAPEKNIKELMLERYVQLALDEMKENFRWNGSLSLDRVYGKDEKKKKRGPPEEGVGKAQHDVIKVENVCMRSKRVEIDDVAGTMPPKSTMLYGSISEVNDQGDLELREGLPSFHVIIVDPPWPNRSALRKNAYTIASGSLGIENLLKSLPCHRIENGGCVGIWVTNKPAFRVMLLDKGGLFDHWGLELVEEWIWLKVTSSGEPIYDIKGTWRKPWEILLVGRKTGVERKHVGKLEFDSKKSVGKEGPDVKEEREETNFTNQNPFKHSHAVSQLLPITASPLPSSSSSPAQPEIPTIPIKRRILIGVPDLHSRKPNLRFLFGQLLGVQDYKGLEIFARNMTAGWWGWGNEVLRFQGDGAWEEGRGSGDDVRRELEESVLPVGNQEERRIGGEGEAGAN</sequence>
<dbReference type="GO" id="GO:0032259">
    <property type="term" value="P:methylation"/>
    <property type="evidence" value="ECO:0007669"/>
    <property type="project" value="InterPro"/>
</dbReference>
<evidence type="ECO:0000256" key="1">
    <source>
        <dbReference type="PROSITE-ProRule" id="PRU00489"/>
    </source>
</evidence>
<dbReference type="AlphaFoldDB" id="A0A9X0DER9"/>
<feature type="region of interest" description="Disordered" evidence="2">
    <location>
        <begin position="448"/>
        <end position="485"/>
    </location>
</feature>
<dbReference type="OrthoDB" id="61116at2759"/>
<name>A0A9X0DER9_9HELO</name>
<accession>A0A9X0DER9</accession>
<dbReference type="InterPro" id="IPR002052">
    <property type="entry name" value="DNA_methylase_N6_adenine_CS"/>
</dbReference>
<dbReference type="InterPro" id="IPR007757">
    <property type="entry name" value="MT-A70-like"/>
</dbReference>
<dbReference type="GO" id="GO:0003676">
    <property type="term" value="F:nucleic acid binding"/>
    <property type="evidence" value="ECO:0007669"/>
    <property type="project" value="InterPro"/>
</dbReference>
<dbReference type="GO" id="GO:0008168">
    <property type="term" value="F:methyltransferase activity"/>
    <property type="evidence" value="ECO:0007669"/>
    <property type="project" value="InterPro"/>
</dbReference>
<protein>
    <recommendedName>
        <fullName evidence="5">MT-A70-domain-containing protein</fullName>
    </recommendedName>
</protein>
<evidence type="ECO:0000256" key="2">
    <source>
        <dbReference type="SAM" id="MobiDB-lite"/>
    </source>
</evidence>
<dbReference type="SUPFAM" id="SSF53335">
    <property type="entry name" value="S-adenosyl-L-methionine-dependent methyltransferases"/>
    <property type="match status" value="1"/>
</dbReference>
<proteinExistence type="inferred from homology"/>
<dbReference type="InterPro" id="IPR029063">
    <property type="entry name" value="SAM-dependent_MTases_sf"/>
</dbReference>
<feature type="compositionally biased region" description="Basic and acidic residues" evidence="2">
    <location>
        <begin position="448"/>
        <end position="462"/>
    </location>
</feature>
<dbReference type="PANTHER" id="PTHR12829">
    <property type="entry name" value="N6-ADENOSINE-METHYLTRANSFERASE"/>
    <property type="match status" value="1"/>
</dbReference>
<keyword evidence="4" id="KW-1185">Reference proteome</keyword>
<dbReference type="EMBL" id="JAPEIS010000013">
    <property type="protein sequence ID" value="KAJ8060124.1"/>
    <property type="molecule type" value="Genomic_DNA"/>
</dbReference>
<comment type="caution">
    <text evidence="3">The sequence shown here is derived from an EMBL/GenBank/DDBJ whole genome shotgun (WGS) entry which is preliminary data.</text>
</comment>
<evidence type="ECO:0000313" key="3">
    <source>
        <dbReference type="EMBL" id="KAJ8060124.1"/>
    </source>
</evidence>
<dbReference type="PROSITE" id="PS51143">
    <property type="entry name" value="MT_A70"/>
    <property type="match status" value="1"/>
</dbReference>
<dbReference type="PROSITE" id="PS00092">
    <property type="entry name" value="N6_MTASE"/>
    <property type="match status" value="1"/>
</dbReference>
<comment type="similarity">
    <text evidence="1">Belongs to the MT-A70-like family.</text>
</comment>
<dbReference type="PANTHER" id="PTHR12829:SF4">
    <property type="entry name" value="N(6)-ADENINE-SPECIFIC METHYLTRANSFERASE METTL4"/>
    <property type="match status" value="1"/>
</dbReference>
<evidence type="ECO:0008006" key="5">
    <source>
        <dbReference type="Google" id="ProtNLM"/>
    </source>
</evidence>
<organism evidence="3 4">
    <name type="scientific">Sclerotinia nivalis</name>
    <dbReference type="NCBI Taxonomy" id="352851"/>
    <lineage>
        <taxon>Eukaryota</taxon>
        <taxon>Fungi</taxon>
        <taxon>Dikarya</taxon>
        <taxon>Ascomycota</taxon>
        <taxon>Pezizomycotina</taxon>
        <taxon>Leotiomycetes</taxon>
        <taxon>Helotiales</taxon>
        <taxon>Sclerotiniaceae</taxon>
        <taxon>Sclerotinia</taxon>
    </lineage>
</organism>
<dbReference type="Proteomes" id="UP001152300">
    <property type="component" value="Unassembled WGS sequence"/>
</dbReference>
<reference evidence="3" key="1">
    <citation type="submission" date="2022-11" db="EMBL/GenBank/DDBJ databases">
        <title>Genome Resource of Sclerotinia nivalis Strain SnTB1, a Plant Pathogen Isolated from American Ginseng.</title>
        <authorList>
            <person name="Fan S."/>
        </authorList>
    </citation>
    <scope>NUCLEOTIDE SEQUENCE</scope>
    <source>
        <strain evidence="3">SnTB1</strain>
    </source>
</reference>
<evidence type="ECO:0000313" key="4">
    <source>
        <dbReference type="Proteomes" id="UP001152300"/>
    </source>
</evidence>